<dbReference type="PANTHER" id="PTHR11829:SF343">
    <property type="entry name" value="FORK-HEAD DOMAIN-CONTAINING PROTEIN"/>
    <property type="match status" value="1"/>
</dbReference>
<protein>
    <recommendedName>
        <fullName evidence="6">Forkhead box protein fkh-2</fullName>
    </recommendedName>
    <alternativeName>
        <fullName evidence="7">Forkhead transcription factor family member fkh-2</fullName>
    </alternativeName>
</protein>
<dbReference type="InterPro" id="IPR036388">
    <property type="entry name" value="WH-like_DNA-bd_sf"/>
</dbReference>
<dbReference type="PRINTS" id="PR00053">
    <property type="entry name" value="FORKHEAD"/>
</dbReference>
<dbReference type="GO" id="GO:0030030">
    <property type="term" value="P:cell projection organization"/>
    <property type="evidence" value="ECO:0007669"/>
    <property type="project" value="UniProtKB-KW"/>
</dbReference>
<dbReference type="InterPro" id="IPR001766">
    <property type="entry name" value="Fork_head_dom"/>
</dbReference>
<dbReference type="FunFam" id="1.10.10.10:FF:000135">
    <property type="entry name" value="forkhead box protein G1"/>
    <property type="match status" value="1"/>
</dbReference>
<comment type="similarity">
    <text evidence="4">Belongs to the FOXJ1 family.</text>
</comment>
<dbReference type="SMART" id="SM00339">
    <property type="entry name" value="FH"/>
    <property type="match status" value="1"/>
</dbReference>
<feature type="DNA-binding region" description="Fork-head" evidence="8">
    <location>
        <begin position="113"/>
        <end position="203"/>
    </location>
</feature>
<comment type="subcellular location">
    <subcellularLocation>
        <location evidence="8">Nucleus</location>
    </subcellularLocation>
</comment>
<name>A0A0V0RWI0_9BILA</name>
<evidence type="ECO:0000256" key="3">
    <source>
        <dbReference type="ARBA" id="ARBA00023242"/>
    </source>
</evidence>
<evidence type="ECO:0000313" key="12">
    <source>
        <dbReference type="Proteomes" id="UP000054630"/>
    </source>
</evidence>
<proteinExistence type="inferred from homology"/>
<evidence type="ECO:0000259" key="10">
    <source>
        <dbReference type="PROSITE" id="PS50039"/>
    </source>
</evidence>
<evidence type="ECO:0000256" key="1">
    <source>
        <dbReference type="ARBA" id="ARBA00022794"/>
    </source>
</evidence>
<feature type="domain" description="Fork-head" evidence="10">
    <location>
        <begin position="113"/>
        <end position="203"/>
    </location>
</feature>
<keyword evidence="2 8" id="KW-0238">DNA-binding</keyword>
<accession>A0A0V0RWI0</accession>
<dbReference type="PROSITE" id="PS00658">
    <property type="entry name" value="FORK_HEAD_2"/>
    <property type="match status" value="1"/>
</dbReference>
<evidence type="ECO:0000256" key="9">
    <source>
        <dbReference type="SAM" id="MobiDB-lite"/>
    </source>
</evidence>
<evidence type="ECO:0000256" key="7">
    <source>
        <dbReference type="ARBA" id="ARBA00077297"/>
    </source>
</evidence>
<evidence type="ECO:0000256" key="8">
    <source>
        <dbReference type="PROSITE-ProRule" id="PRU00089"/>
    </source>
</evidence>
<dbReference type="EMBL" id="JYDL01000067">
    <property type="protein sequence ID" value="KRX18835.1"/>
    <property type="molecule type" value="Genomic_DNA"/>
</dbReference>
<dbReference type="GO" id="GO:0000981">
    <property type="term" value="F:DNA-binding transcription factor activity, RNA polymerase II-specific"/>
    <property type="evidence" value="ECO:0007669"/>
    <property type="project" value="TreeGrafter"/>
</dbReference>
<keyword evidence="3 8" id="KW-0539">Nucleus</keyword>
<keyword evidence="1" id="KW-0970">Cilium biogenesis/degradation</keyword>
<dbReference type="InterPro" id="IPR018122">
    <property type="entry name" value="TF_fork_head_CS_1"/>
</dbReference>
<dbReference type="PROSITE" id="PS50039">
    <property type="entry name" value="FORK_HEAD_3"/>
    <property type="match status" value="1"/>
</dbReference>
<dbReference type="PANTHER" id="PTHR11829">
    <property type="entry name" value="FORKHEAD BOX PROTEIN"/>
    <property type="match status" value="1"/>
</dbReference>
<dbReference type="CDD" id="cd20023">
    <property type="entry name" value="FH_FOXJ1"/>
    <property type="match status" value="1"/>
</dbReference>
<dbReference type="Gene3D" id="1.10.10.10">
    <property type="entry name" value="Winged helix-like DNA-binding domain superfamily/Winged helix DNA-binding domain"/>
    <property type="match status" value="1"/>
</dbReference>
<dbReference type="InterPro" id="IPR047512">
    <property type="entry name" value="FH_FOXJ1"/>
</dbReference>
<dbReference type="GO" id="GO:0000978">
    <property type="term" value="F:RNA polymerase II cis-regulatory region sequence-specific DNA binding"/>
    <property type="evidence" value="ECO:0007669"/>
    <property type="project" value="TreeGrafter"/>
</dbReference>
<dbReference type="SUPFAM" id="SSF46785">
    <property type="entry name" value="Winged helix' DNA-binding domain"/>
    <property type="match status" value="1"/>
</dbReference>
<dbReference type="GO" id="GO:0005634">
    <property type="term" value="C:nucleus"/>
    <property type="evidence" value="ECO:0007669"/>
    <property type="project" value="UniProtKB-SubCell"/>
</dbReference>
<dbReference type="InterPro" id="IPR036390">
    <property type="entry name" value="WH_DNA-bd_sf"/>
</dbReference>
<dbReference type="STRING" id="6336.A0A0V0RWI0"/>
<gene>
    <name evidence="11" type="primary">foxj1.2</name>
    <name evidence="11" type="ORF">T07_5069</name>
</gene>
<keyword evidence="12" id="KW-1185">Reference proteome</keyword>
<evidence type="ECO:0000256" key="6">
    <source>
        <dbReference type="ARBA" id="ARBA00071019"/>
    </source>
</evidence>
<comment type="function">
    <text evidence="5">Transcription factor. Plays a role in embryogenesis and later development, perhaps acting redundantly with forkhead protein pes-1.</text>
</comment>
<sequence>MIFKATVHLSSRDDEPFSFFRMRCLKTTTAKSTTKLLSVEFDMQAEDDGLTNLSWLIHHQCQPLAPIPPQTPPPQCNDGECIFESSERHAPNWQVGWTTTTSKSIDYKLEPIKPPYSYAQLIAMAMQAHGNQKVLLTNIYGWIRENFAYFRSNDTTWQNSVRHNLSLNKQFIKVPRDSRDKGKGSYWMLDPRMKDSYCLRQRNFGEFSSRKLPQPDLIRPQVNPAIRKFLQSSQQQQHSSKDSVHPMGPNLSGRRPTSVFDQSEYDSSMEEAAAVAAICDRFDNLDQQLCEFGDQDSPFLDFDDHVFKKQSDGGDYCPLGAQLFDADETDPNGTSVNYDWEPLQDYSDHGRERRTLVDADLVDLPLRIPTPEWWGNVNSANSLLMSPCASLISLPTVGSGDFLLDPAQVQDCNVLDTAPLPAPAVLLNSSPTAFKQATNCQPLNDHSWNESTSTFSTVDVQLADTDVMFLDIDAACAEAIVSTPSESLLLSSLTSSEVN</sequence>
<reference evidence="11 12" key="1">
    <citation type="submission" date="2015-01" db="EMBL/GenBank/DDBJ databases">
        <title>Evolution of Trichinella species and genotypes.</title>
        <authorList>
            <person name="Korhonen P.K."/>
            <person name="Edoardo P."/>
            <person name="Giuseppe L.R."/>
            <person name="Gasser R.B."/>
        </authorList>
    </citation>
    <scope>NUCLEOTIDE SEQUENCE [LARGE SCALE GENOMIC DNA]</scope>
    <source>
        <strain evidence="11">ISS37</strain>
    </source>
</reference>
<comment type="caution">
    <text evidence="11">The sequence shown here is derived from an EMBL/GenBank/DDBJ whole genome shotgun (WGS) entry which is preliminary data.</text>
</comment>
<dbReference type="Pfam" id="PF00250">
    <property type="entry name" value="Forkhead"/>
    <property type="match status" value="1"/>
</dbReference>
<dbReference type="AlphaFoldDB" id="A0A0V0RWI0"/>
<evidence type="ECO:0000256" key="4">
    <source>
        <dbReference type="ARBA" id="ARBA00034770"/>
    </source>
</evidence>
<evidence type="ECO:0000256" key="2">
    <source>
        <dbReference type="ARBA" id="ARBA00023125"/>
    </source>
</evidence>
<dbReference type="PROSITE" id="PS00657">
    <property type="entry name" value="FORK_HEAD_1"/>
    <property type="match status" value="1"/>
</dbReference>
<dbReference type="OrthoDB" id="691130at2759"/>
<evidence type="ECO:0000313" key="11">
    <source>
        <dbReference type="EMBL" id="KRX18835.1"/>
    </source>
</evidence>
<dbReference type="Proteomes" id="UP000054630">
    <property type="component" value="Unassembled WGS sequence"/>
</dbReference>
<organism evidence="11 12">
    <name type="scientific">Trichinella nelsoni</name>
    <dbReference type="NCBI Taxonomy" id="6336"/>
    <lineage>
        <taxon>Eukaryota</taxon>
        <taxon>Metazoa</taxon>
        <taxon>Ecdysozoa</taxon>
        <taxon>Nematoda</taxon>
        <taxon>Enoplea</taxon>
        <taxon>Dorylaimia</taxon>
        <taxon>Trichinellida</taxon>
        <taxon>Trichinellidae</taxon>
        <taxon>Trichinella</taxon>
    </lineage>
</organism>
<feature type="region of interest" description="Disordered" evidence="9">
    <location>
        <begin position="230"/>
        <end position="262"/>
    </location>
</feature>
<dbReference type="InterPro" id="IPR030456">
    <property type="entry name" value="TF_fork_head_CS_2"/>
</dbReference>
<evidence type="ECO:0000256" key="5">
    <source>
        <dbReference type="ARBA" id="ARBA00056063"/>
    </source>
</evidence>
<dbReference type="InterPro" id="IPR050211">
    <property type="entry name" value="FOX_domain-containing"/>
</dbReference>